<dbReference type="AlphaFoldDB" id="A0A6P2CAB4"/>
<feature type="domain" description="Knr4/Smi1-like" evidence="1">
    <location>
        <begin position="44"/>
        <end position="170"/>
    </location>
</feature>
<name>A0A6P2CAB4_9NOCA</name>
<accession>A0A6P2CAB4</accession>
<sequence>MQVGDLVDGQLPLDLCSPAYFEFGRLWKMRGIMRIAEFGSAPMAEIAALESRLASSIPEQYRIWLRATGGGKLEKEIDVPFPGIYGTLAEFMTPKEITGFYRSGFGEWIPPHYFPVSAGAGGSVCIELGGNDRGAVYWADFYGGAEIVGDDDEYCEQIMSRQADDWNSFLRIIDSIPIPDF</sequence>
<dbReference type="Proteomes" id="UP000471120">
    <property type="component" value="Unassembled WGS sequence"/>
</dbReference>
<dbReference type="Gene3D" id="3.40.1580.10">
    <property type="entry name" value="SMI1/KNR4-like"/>
    <property type="match status" value="1"/>
</dbReference>
<comment type="caution">
    <text evidence="2">The sequence shown here is derived from an EMBL/GenBank/DDBJ whole genome shotgun (WGS) entry which is preliminary data.</text>
</comment>
<dbReference type="InterPro" id="IPR037883">
    <property type="entry name" value="Knr4/Smi1-like_sf"/>
</dbReference>
<dbReference type="SUPFAM" id="SSF160631">
    <property type="entry name" value="SMI1/KNR4-like"/>
    <property type="match status" value="1"/>
</dbReference>
<dbReference type="EMBL" id="QRCM01000001">
    <property type="protein sequence ID" value="TXG89697.1"/>
    <property type="molecule type" value="Genomic_DNA"/>
</dbReference>
<reference evidence="2 3" key="1">
    <citation type="submission" date="2018-07" db="EMBL/GenBank/DDBJ databases">
        <title>Genome sequence of Rhodococcus rhodnii ATCC 35071 from Rhodnius prolixus.</title>
        <authorList>
            <person name="Patel V."/>
            <person name="Vogel K.J."/>
        </authorList>
    </citation>
    <scope>NUCLEOTIDE SEQUENCE [LARGE SCALE GENOMIC DNA]</scope>
    <source>
        <strain evidence="2 3">ATCC 35071</strain>
    </source>
</reference>
<gene>
    <name evidence="2" type="ORF">DW322_05030</name>
</gene>
<evidence type="ECO:0000313" key="2">
    <source>
        <dbReference type="EMBL" id="TXG89697.1"/>
    </source>
</evidence>
<evidence type="ECO:0000259" key="1">
    <source>
        <dbReference type="Pfam" id="PF09346"/>
    </source>
</evidence>
<organism evidence="2 3">
    <name type="scientific">Rhodococcus rhodnii</name>
    <dbReference type="NCBI Taxonomy" id="38312"/>
    <lineage>
        <taxon>Bacteria</taxon>
        <taxon>Bacillati</taxon>
        <taxon>Actinomycetota</taxon>
        <taxon>Actinomycetes</taxon>
        <taxon>Mycobacteriales</taxon>
        <taxon>Nocardiaceae</taxon>
        <taxon>Rhodococcus</taxon>
    </lineage>
</organism>
<protein>
    <recommendedName>
        <fullName evidence="1">Knr4/Smi1-like domain-containing protein</fullName>
    </recommendedName>
</protein>
<dbReference type="InterPro" id="IPR018958">
    <property type="entry name" value="Knr4/Smi1-like_dom"/>
</dbReference>
<proteinExistence type="predicted"/>
<evidence type="ECO:0000313" key="3">
    <source>
        <dbReference type="Proteomes" id="UP000471120"/>
    </source>
</evidence>
<dbReference type="Pfam" id="PF09346">
    <property type="entry name" value="SMI1_KNR4"/>
    <property type="match status" value="1"/>
</dbReference>